<evidence type="ECO:0000313" key="2">
    <source>
        <dbReference type="EMBL" id="MBA4664140.1"/>
    </source>
</evidence>
<sequence length="232" mass="26247">MSLTQETSRSLFLLSPIPHLPSPCLFLRSLMSLSLPFPQIFALGKRFGLVPESHRTFARPRAEVIAGHGVCPYSRLRVATASVFGCRPSSNYSVSTWPSSHGLRPRVICIRSKVRVAIWLEVVIFHSRTFASHGKGVLGGCFFPGSCEVWPSISLIFWLSLFLGDLTMLFWWYVCLCCWWNFLFAMTLSCSPLSVLNLTVTMNLLVCGGCLYCRPVLLYISLHSLLWLIFWF</sequence>
<dbReference type="EMBL" id="GISG01222768">
    <property type="protein sequence ID" value="MBA4664140.1"/>
    <property type="molecule type" value="Transcribed_RNA"/>
</dbReference>
<organism evidence="2">
    <name type="scientific">Opuntia streptacantha</name>
    <name type="common">Prickly pear cactus</name>
    <name type="synonym">Opuntia cardona</name>
    <dbReference type="NCBI Taxonomy" id="393608"/>
    <lineage>
        <taxon>Eukaryota</taxon>
        <taxon>Viridiplantae</taxon>
        <taxon>Streptophyta</taxon>
        <taxon>Embryophyta</taxon>
        <taxon>Tracheophyta</taxon>
        <taxon>Spermatophyta</taxon>
        <taxon>Magnoliopsida</taxon>
        <taxon>eudicotyledons</taxon>
        <taxon>Gunneridae</taxon>
        <taxon>Pentapetalae</taxon>
        <taxon>Caryophyllales</taxon>
        <taxon>Cactineae</taxon>
        <taxon>Cactaceae</taxon>
        <taxon>Opuntioideae</taxon>
        <taxon>Opuntia</taxon>
    </lineage>
</organism>
<keyword evidence="1" id="KW-0472">Membrane</keyword>
<accession>A0A7C9EC96</accession>
<name>A0A7C9EC96_OPUST</name>
<proteinExistence type="predicted"/>
<keyword evidence="1" id="KW-0812">Transmembrane</keyword>
<keyword evidence="1" id="KW-1133">Transmembrane helix</keyword>
<reference evidence="2" key="2">
    <citation type="submission" date="2020-07" db="EMBL/GenBank/DDBJ databases">
        <authorList>
            <person name="Vera ALvarez R."/>
            <person name="Arias-Moreno D.M."/>
            <person name="Jimenez-Jacinto V."/>
            <person name="Jimenez-Bremont J.F."/>
            <person name="Swaminathan K."/>
            <person name="Moose S.P."/>
            <person name="Guerrero-Gonzalez M.L."/>
            <person name="Marino-Ramirez L."/>
            <person name="Landsman D."/>
            <person name="Rodriguez-Kessler M."/>
            <person name="Delgado-Sanchez P."/>
        </authorList>
    </citation>
    <scope>NUCLEOTIDE SEQUENCE</scope>
    <source>
        <tissue evidence="2">Cladode</tissue>
    </source>
</reference>
<feature type="transmembrane region" description="Helical" evidence="1">
    <location>
        <begin position="211"/>
        <end position="230"/>
    </location>
</feature>
<protein>
    <submittedName>
        <fullName evidence="2">Uncharacterized protein</fullName>
    </submittedName>
</protein>
<reference evidence="2" key="1">
    <citation type="journal article" date="2013" name="J. Plant Res.">
        <title>Effect of fungi and light on seed germination of three Opuntia species from semiarid lands of central Mexico.</title>
        <authorList>
            <person name="Delgado-Sanchez P."/>
            <person name="Jimenez-Bremont J.F."/>
            <person name="Guerrero-Gonzalez Mde L."/>
            <person name="Flores J."/>
        </authorList>
    </citation>
    <scope>NUCLEOTIDE SEQUENCE</scope>
    <source>
        <tissue evidence="2">Cladode</tissue>
    </source>
</reference>
<feature type="transmembrane region" description="Helical" evidence="1">
    <location>
        <begin position="179"/>
        <end position="199"/>
    </location>
</feature>
<dbReference type="AlphaFoldDB" id="A0A7C9EC96"/>
<evidence type="ECO:0000256" key="1">
    <source>
        <dbReference type="SAM" id="Phobius"/>
    </source>
</evidence>